<proteinExistence type="predicted"/>
<keyword evidence="2" id="KW-1185">Reference proteome</keyword>
<dbReference type="Pfam" id="PF16132">
    <property type="entry name" value="DUF4843"/>
    <property type="match status" value="1"/>
</dbReference>
<dbReference type="EMBL" id="JBEOQB010000002">
    <property type="protein sequence ID" value="MEZ0451757.1"/>
    <property type="molecule type" value="Genomic_DNA"/>
</dbReference>
<dbReference type="PROSITE" id="PS51257">
    <property type="entry name" value="PROKAR_LIPOPROTEIN"/>
    <property type="match status" value="1"/>
</dbReference>
<evidence type="ECO:0000313" key="2">
    <source>
        <dbReference type="Proteomes" id="UP001566204"/>
    </source>
</evidence>
<evidence type="ECO:0000313" key="1">
    <source>
        <dbReference type="EMBL" id="MEZ0451757.1"/>
    </source>
</evidence>
<dbReference type="InterPro" id="IPR032299">
    <property type="entry name" value="DUF4843"/>
</dbReference>
<organism evidence="1 2">
    <name type="scientific">Sphingobacterium thalpophilum</name>
    <dbReference type="NCBI Taxonomy" id="259"/>
    <lineage>
        <taxon>Bacteria</taxon>
        <taxon>Pseudomonadati</taxon>
        <taxon>Bacteroidota</taxon>
        <taxon>Sphingobacteriia</taxon>
        <taxon>Sphingobacteriales</taxon>
        <taxon>Sphingobacteriaceae</taxon>
        <taxon>Sphingobacterium</taxon>
    </lineage>
</organism>
<accession>A0ABV4HCH8</accession>
<name>A0ABV4HCH8_9SPHI</name>
<comment type="caution">
    <text evidence="1">The sequence shown here is derived from an EMBL/GenBank/DDBJ whole genome shotgun (WGS) entry which is preliminary data.</text>
</comment>
<protein>
    <submittedName>
        <fullName evidence="1">DUF4843 domain-containing protein</fullName>
    </submittedName>
</protein>
<gene>
    <name evidence="1" type="ORF">ABTW24_09135</name>
</gene>
<dbReference type="RefSeq" id="WP_370482044.1">
    <property type="nucleotide sequence ID" value="NZ_JBEOQA010000001.1"/>
</dbReference>
<reference evidence="1 2" key="1">
    <citation type="submission" date="2024-06" db="EMBL/GenBank/DDBJ databases">
        <title>Soil Sphingobacterium thalpophilum.</title>
        <authorList>
            <person name="Yang J."/>
            <person name="Li J."/>
        </authorList>
    </citation>
    <scope>NUCLEOTIDE SEQUENCE [LARGE SCALE GENOMIC DNA]</scope>
    <source>
        <strain evidence="1 2">22g91tb</strain>
    </source>
</reference>
<dbReference type="Proteomes" id="UP001566204">
    <property type="component" value="Unassembled WGS sequence"/>
</dbReference>
<sequence length="234" mass="26519">MKSLMLALIIILVFFSCKKDEIMFFEGKDALSIYVGQYEADSTSYSFASRLPSVMRDTIFLKVRVQGAPTKTDRKFQLAADSGSTAVEGVDYMLPEIILPADSVRILYPVILLRSAQLKEKTMLLNVTVKTSDIFEKGAIGQEIKKTFSIARYKIKFNDYLSKPSYWDDIEWAVGEFSVTKLQFMFTVYGEDTVFGDLSTGELLNMRLRLRAAQKTYEAENGPLLDENGKQVIF</sequence>